<protein>
    <submittedName>
        <fullName evidence="1">Uncharacterized protein</fullName>
    </submittedName>
</protein>
<dbReference type="SUPFAM" id="SSF57667">
    <property type="entry name" value="beta-beta-alpha zinc fingers"/>
    <property type="match status" value="1"/>
</dbReference>
<dbReference type="Proteomes" id="UP001190700">
    <property type="component" value="Unassembled WGS sequence"/>
</dbReference>
<name>A0AAE0BMN0_9CHLO</name>
<evidence type="ECO:0000313" key="1">
    <source>
        <dbReference type="EMBL" id="KAK3238407.1"/>
    </source>
</evidence>
<accession>A0AAE0BMN0</accession>
<proteinExistence type="predicted"/>
<gene>
    <name evidence="1" type="ORF">CYMTET_51580</name>
</gene>
<evidence type="ECO:0000313" key="2">
    <source>
        <dbReference type="Proteomes" id="UP001190700"/>
    </source>
</evidence>
<reference evidence="1 2" key="1">
    <citation type="journal article" date="2015" name="Genome Biol. Evol.">
        <title>Comparative Genomics of a Bacterivorous Green Alga Reveals Evolutionary Causalities and Consequences of Phago-Mixotrophic Mode of Nutrition.</title>
        <authorList>
            <person name="Burns J.A."/>
            <person name="Paasch A."/>
            <person name="Narechania A."/>
            <person name="Kim E."/>
        </authorList>
    </citation>
    <scope>NUCLEOTIDE SEQUENCE [LARGE SCALE GENOMIC DNA]</scope>
    <source>
        <strain evidence="1 2">PLY_AMNH</strain>
    </source>
</reference>
<dbReference type="AlphaFoldDB" id="A0AAE0BMN0"/>
<keyword evidence="2" id="KW-1185">Reference proteome</keyword>
<dbReference type="EMBL" id="LGRX02034222">
    <property type="protein sequence ID" value="KAK3238407.1"/>
    <property type="molecule type" value="Genomic_DNA"/>
</dbReference>
<sequence length="224" mass="25467">MGSPSILLRHYNVTAKCGGDLPYIAACLAHYGSAGSYPCTFCIVHYDDLMDADLDWDDLARTFQKLQIWTHTAKPPFHCEVCDKTFRTVRDLAQEKAPTSKYAMQTWVRNHYDMQYKQPIVFCPTIDLSTQMEDHYVACVLHWLLRQVDSGFKVTIHAHADTDEKAEALSAQLKLLGISMSKTIKKWEAHKMSKGQAGKATFIGDHSVVVLAEYDVFLYNYAYT</sequence>
<comment type="caution">
    <text evidence="1">The sequence shown here is derived from an EMBL/GenBank/DDBJ whole genome shotgun (WGS) entry which is preliminary data.</text>
</comment>
<organism evidence="1 2">
    <name type="scientific">Cymbomonas tetramitiformis</name>
    <dbReference type="NCBI Taxonomy" id="36881"/>
    <lineage>
        <taxon>Eukaryota</taxon>
        <taxon>Viridiplantae</taxon>
        <taxon>Chlorophyta</taxon>
        <taxon>Pyramimonadophyceae</taxon>
        <taxon>Pyramimonadales</taxon>
        <taxon>Pyramimonadaceae</taxon>
        <taxon>Cymbomonas</taxon>
    </lineage>
</organism>
<dbReference type="InterPro" id="IPR036236">
    <property type="entry name" value="Znf_C2H2_sf"/>
</dbReference>